<organism evidence="3 4">
    <name type="scientific">Rubroshorea leprosula</name>
    <dbReference type="NCBI Taxonomy" id="152421"/>
    <lineage>
        <taxon>Eukaryota</taxon>
        <taxon>Viridiplantae</taxon>
        <taxon>Streptophyta</taxon>
        <taxon>Embryophyta</taxon>
        <taxon>Tracheophyta</taxon>
        <taxon>Spermatophyta</taxon>
        <taxon>Magnoliopsida</taxon>
        <taxon>eudicotyledons</taxon>
        <taxon>Gunneridae</taxon>
        <taxon>Pentapetalae</taxon>
        <taxon>rosids</taxon>
        <taxon>malvids</taxon>
        <taxon>Malvales</taxon>
        <taxon>Dipterocarpaceae</taxon>
        <taxon>Rubroshorea</taxon>
    </lineage>
</organism>
<feature type="region of interest" description="Disordered" evidence="1">
    <location>
        <begin position="298"/>
        <end position="317"/>
    </location>
</feature>
<sequence>MAHFVETCNNVGTYGDLMVKQFAQSFEDAAFECICIGNYCITFKLTCHIPLKSWPLVPMTWKFKLLGMGQKKKSTLKELQQKEYPFADSEVSAIFEQLLTLNLIELPAPKCLEEVGRVNDLKYFRLEKEGNIQLESEEGSTATNVAMVSFGSFSPVPFLPVQPTPLMVQPKEFVNLEGWESSFESEDEVGDGWSTFISKSKKHRNPVSSRMPLPNPHSVISIVKVEASFKTHTASHTTKSFIDFSFANCTKKSRTMLGAQRKLVLPLSALSKLGPTPSPSTIQENHSQKPSVFSRLGAKQQNNKKVSKSQKVQKNKNKYMQRKKFQWRRKDIFDEQGISKPSIEKDDPRPIFLSVSLSLEQEARYVQLLTEYKDVFAWSYKEMPGVDPNVAVHHLAMKRGAIKGQVLTDFLADHPILEEWESSEGLPDEEVFFVDVLPSWKLYFDRASRREGARAGVVCDWTITPKSSAGHAYILAATDYFSKWVKVVLLREVKKENVVDFIRVNIIYRYGVPRYKIIDNGKPFSNSLMDKLCTRFKFAQHFSSMYNAAVNGLAKAFNKTLCNLLKKVVSKSKRDWHERMVVLPLECQIPSLRIAIQEDLTNEQNAKLYLQELEALDEKRLETQQHLECYQARLSRAFNKKVRVRAFQVGDVVLVVRRPIVITRHLGGKFTSKWNGPYVIIEVYNNGAYKIIDKDGL</sequence>
<keyword evidence="4" id="KW-1185">Reference proteome</keyword>
<protein>
    <recommendedName>
        <fullName evidence="2">Integrase catalytic domain-containing protein</fullName>
    </recommendedName>
</protein>
<reference evidence="3 4" key="1">
    <citation type="journal article" date="2021" name="Commun. Biol.">
        <title>The genome of Shorea leprosula (Dipterocarpaceae) highlights the ecological relevance of drought in aseasonal tropical rainforests.</title>
        <authorList>
            <person name="Ng K.K.S."/>
            <person name="Kobayashi M.J."/>
            <person name="Fawcett J.A."/>
            <person name="Hatakeyama M."/>
            <person name="Paape T."/>
            <person name="Ng C.H."/>
            <person name="Ang C.C."/>
            <person name="Tnah L.H."/>
            <person name="Lee C.T."/>
            <person name="Nishiyama T."/>
            <person name="Sese J."/>
            <person name="O'Brien M.J."/>
            <person name="Copetti D."/>
            <person name="Mohd Noor M.I."/>
            <person name="Ong R.C."/>
            <person name="Putra M."/>
            <person name="Sireger I.Z."/>
            <person name="Indrioko S."/>
            <person name="Kosugi Y."/>
            <person name="Izuno A."/>
            <person name="Isagi Y."/>
            <person name="Lee S.L."/>
            <person name="Shimizu K.K."/>
        </authorList>
    </citation>
    <scope>NUCLEOTIDE SEQUENCE [LARGE SCALE GENOMIC DNA]</scope>
    <source>
        <strain evidence="3">214</strain>
    </source>
</reference>
<dbReference type="PANTHER" id="PTHR48475">
    <property type="entry name" value="RIBONUCLEASE H"/>
    <property type="match status" value="1"/>
</dbReference>
<dbReference type="Gene3D" id="3.30.420.10">
    <property type="entry name" value="Ribonuclease H-like superfamily/Ribonuclease H"/>
    <property type="match status" value="1"/>
</dbReference>
<dbReference type="SUPFAM" id="SSF53098">
    <property type="entry name" value="Ribonuclease H-like"/>
    <property type="match status" value="1"/>
</dbReference>
<name>A0AAV5ILH3_9ROSI</name>
<dbReference type="PANTHER" id="PTHR48475:SF1">
    <property type="entry name" value="RNASE H TYPE-1 DOMAIN-CONTAINING PROTEIN"/>
    <property type="match status" value="1"/>
</dbReference>
<dbReference type="GO" id="GO:0003676">
    <property type="term" value="F:nucleic acid binding"/>
    <property type="evidence" value="ECO:0007669"/>
    <property type="project" value="InterPro"/>
</dbReference>
<dbReference type="AlphaFoldDB" id="A0AAV5ILH3"/>
<accession>A0AAV5ILH3</accession>
<evidence type="ECO:0000313" key="3">
    <source>
        <dbReference type="EMBL" id="GKV02766.1"/>
    </source>
</evidence>
<dbReference type="Proteomes" id="UP001054252">
    <property type="component" value="Unassembled WGS sequence"/>
</dbReference>
<dbReference type="GO" id="GO:0015074">
    <property type="term" value="P:DNA integration"/>
    <property type="evidence" value="ECO:0007669"/>
    <property type="project" value="InterPro"/>
</dbReference>
<dbReference type="InterPro" id="IPR001584">
    <property type="entry name" value="Integrase_cat-core"/>
</dbReference>
<dbReference type="InterPro" id="IPR036397">
    <property type="entry name" value="RNaseH_sf"/>
</dbReference>
<evidence type="ECO:0000256" key="1">
    <source>
        <dbReference type="SAM" id="MobiDB-lite"/>
    </source>
</evidence>
<evidence type="ECO:0000259" key="2">
    <source>
        <dbReference type="PROSITE" id="PS50994"/>
    </source>
</evidence>
<gene>
    <name evidence="3" type="ORF">SLEP1_g15161</name>
</gene>
<proteinExistence type="predicted"/>
<comment type="caution">
    <text evidence="3">The sequence shown here is derived from an EMBL/GenBank/DDBJ whole genome shotgun (WGS) entry which is preliminary data.</text>
</comment>
<evidence type="ECO:0000313" key="4">
    <source>
        <dbReference type="Proteomes" id="UP001054252"/>
    </source>
</evidence>
<dbReference type="EMBL" id="BPVZ01000019">
    <property type="protein sequence ID" value="GKV02766.1"/>
    <property type="molecule type" value="Genomic_DNA"/>
</dbReference>
<feature type="compositionally biased region" description="Basic residues" evidence="1">
    <location>
        <begin position="305"/>
        <end position="317"/>
    </location>
</feature>
<dbReference type="InterPro" id="IPR012337">
    <property type="entry name" value="RNaseH-like_sf"/>
</dbReference>
<feature type="domain" description="Integrase catalytic" evidence="2">
    <location>
        <begin position="446"/>
        <end position="626"/>
    </location>
</feature>
<dbReference type="PROSITE" id="PS50994">
    <property type="entry name" value="INTEGRASE"/>
    <property type="match status" value="1"/>
</dbReference>
<dbReference type="Pfam" id="PF00665">
    <property type="entry name" value="rve"/>
    <property type="match status" value="1"/>
</dbReference>